<gene>
    <name evidence="11" type="ORF">SAMN04488514_11724</name>
</gene>
<name>A0A1G9X568_9FLAO</name>
<evidence type="ECO:0000313" key="11">
    <source>
        <dbReference type="EMBL" id="SDM91827.1"/>
    </source>
</evidence>
<dbReference type="GO" id="GO:0016989">
    <property type="term" value="F:sigma factor antagonist activity"/>
    <property type="evidence" value="ECO:0007669"/>
    <property type="project" value="TreeGrafter"/>
</dbReference>
<dbReference type="PANTHER" id="PTHR37461">
    <property type="entry name" value="ANTI-SIGMA-K FACTOR RSKA"/>
    <property type="match status" value="1"/>
</dbReference>
<accession>A0A1G9X568</accession>
<sequence length="254" mass="29143">MKDKIKDFLDSDLLEKYLLDDTTSAEAFQVERYIAMYPEVRETYEELQENLEVYAKLHALAPPEGLKETILKRIKSQRHNSGRKRFIKYAIAASFTAFLFAGASYFFWNQNQSLQEENVMVNNKIKSLEEDMREQLMDVRNQFIVLNNPQTKRITVKGNKKAKELKAVTYVNPVKKLSYINVSKLPNLPKDQCYQMWAEVNGEMVNLGIIKEAGSQEKLLALPYSKNAMGYITIEPVGGNSTPTVQNIVANIPY</sequence>
<evidence type="ECO:0000256" key="9">
    <source>
        <dbReference type="SAM" id="Phobius"/>
    </source>
</evidence>
<dbReference type="Proteomes" id="UP000199440">
    <property type="component" value="Unassembled WGS sequence"/>
</dbReference>
<dbReference type="Gene3D" id="1.10.10.1320">
    <property type="entry name" value="Anti-sigma factor, zinc-finger domain"/>
    <property type="match status" value="1"/>
</dbReference>
<evidence type="ECO:0000256" key="3">
    <source>
        <dbReference type="ARBA" id="ARBA00022475"/>
    </source>
</evidence>
<dbReference type="RefSeq" id="WP_089894947.1">
    <property type="nucleotide sequence ID" value="NZ_FNGV01000017.1"/>
</dbReference>
<keyword evidence="6 9" id="KW-0472">Membrane</keyword>
<evidence type="ECO:0000256" key="2">
    <source>
        <dbReference type="ARBA" id="ARBA00004236"/>
    </source>
</evidence>
<evidence type="ECO:0000256" key="1">
    <source>
        <dbReference type="ARBA" id="ARBA00004167"/>
    </source>
</evidence>
<dbReference type="InterPro" id="IPR041916">
    <property type="entry name" value="Anti_sigma_zinc_sf"/>
</dbReference>
<dbReference type="InterPro" id="IPR018764">
    <property type="entry name" value="RskA_C"/>
</dbReference>
<evidence type="ECO:0000256" key="6">
    <source>
        <dbReference type="ARBA" id="ARBA00023136"/>
    </source>
</evidence>
<comment type="subcellular location">
    <subcellularLocation>
        <location evidence="2">Cell membrane</location>
    </subcellularLocation>
    <subcellularLocation>
        <location evidence="1">Membrane</location>
        <topology evidence="1">Single-pass membrane protein</topology>
    </subcellularLocation>
</comment>
<keyword evidence="4 9" id="KW-0812">Transmembrane</keyword>
<dbReference type="EMBL" id="FNGV01000017">
    <property type="protein sequence ID" value="SDM91827.1"/>
    <property type="molecule type" value="Genomic_DNA"/>
</dbReference>
<evidence type="ECO:0000259" key="10">
    <source>
        <dbReference type="Pfam" id="PF10099"/>
    </source>
</evidence>
<evidence type="ECO:0000256" key="7">
    <source>
        <dbReference type="ARBA" id="ARBA00029829"/>
    </source>
</evidence>
<keyword evidence="5 9" id="KW-1133">Transmembrane helix</keyword>
<keyword evidence="3" id="KW-1003">Cell membrane</keyword>
<dbReference type="PANTHER" id="PTHR37461:SF1">
    <property type="entry name" value="ANTI-SIGMA-K FACTOR RSKA"/>
    <property type="match status" value="1"/>
</dbReference>
<feature type="domain" description="Anti-sigma K factor RskA C-terminal" evidence="10">
    <location>
        <begin position="142"/>
        <end position="244"/>
    </location>
</feature>
<evidence type="ECO:0000256" key="8">
    <source>
        <dbReference type="ARBA" id="ARBA00030803"/>
    </source>
</evidence>
<keyword evidence="12" id="KW-1185">Reference proteome</keyword>
<reference evidence="11 12" key="1">
    <citation type="submission" date="2016-10" db="EMBL/GenBank/DDBJ databases">
        <authorList>
            <person name="de Groot N.N."/>
        </authorList>
    </citation>
    <scope>NUCLEOTIDE SEQUENCE [LARGE SCALE GENOMIC DNA]</scope>
    <source>
        <strain evidence="11 12">DSM 19886</strain>
    </source>
</reference>
<feature type="transmembrane region" description="Helical" evidence="9">
    <location>
        <begin position="86"/>
        <end position="108"/>
    </location>
</feature>
<evidence type="ECO:0000256" key="4">
    <source>
        <dbReference type="ARBA" id="ARBA00022692"/>
    </source>
</evidence>
<protein>
    <recommendedName>
        <fullName evidence="8">Regulator of SigK</fullName>
    </recommendedName>
    <alternativeName>
        <fullName evidence="7">Sigma-K anti-sigma factor RskA</fullName>
    </alternativeName>
</protein>
<organism evidence="11 12">
    <name type="scientific">Kriegella aquimaris</name>
    <dbReference type="NCBI Taxonomy" id="192904"/>
    <lineage>
        <taxon>Bacteria</taxon>
        <taxon>Pseudomonadati</taxon>
        <taxon>Bacteroidota</taxon>
        <taxon>Flavobacteriia</taxon>
        <taxon>Flavobacteriales</taxon>
        <taxon>Flavobacteriaceae</taxon>
        <taxon>Kriegella</taxon>
    </lineage>
</organism>
<dbReference type="Pfam" id="PF10099">
    <property type="entry name" value="RskA_C"/>
    <property type="match status" value="1"/>
</dbReference>
<dbReference type="InterPro" id="IPR051474">
    <property type="entry name" value="Anti-sigma-K/W_factor"/>
</dbReference>
<dbReference type="GO" id="GO:0006417">
    <property type="term" value="P:regulation of translation"/>
    <property type="evidence" value="ECO:0007669"/>
    <property type="project" value="TreeGrafter"/>
</dbReference>
<dbReference type="AlphaFoldDB" id="A0A1G9X568"/>
<proteinExistence type="predicted"/>
<dbReference type="STRING" id="192904.SAMN04488514_11724"/>
<dbReference type="OrthoDB" id="1420916at2"/>
<evidence type="ECO:0000313" key="12">
    <source>
        <dbReference type="Proteomes" id="UP000199440"/>
    </source>
</evidence>
<evidence type="ECO:0000256" key="5">
    <source>
        <dbReference type="ARBA" id="ARBA00022989"/>
    </source>
</evidence>
<dbReference type="GO" id="GO:0005886">
    <property type="term" value="C:plasma membrane"/>
    <property type="evidence" value="ECO:0007669"/>
    <property type="project" value="UniProtKB-SubCell"/>
</dbReference>